<dbReference type="EMBL" id="JBJQND010000003">
    <property type="protein sequence ID" value="KAL3882922.1"/>
    <property type="molecule type" value="Genomic_DNA"/>
</dbReference>
<proteinExistence type="predicted"/>
<comment type="caution">
    <text evidence="1">The sequence shown here is derived from an EMBL/GenBank/DDBJ whole genome shotgun (WGS) entry which is preliminary data.</text>
</comment>
<name>A0ABD3XD51_SINWO</name>
<dbReference type="AlphaFoldDB" id="A0ABD3XD51"/>
<evidence type="ECO:0000313" key="1">
    <source>
        <dbReference type="EMBL" id="KAL3882922.1"/>
    </source>
</evidence>
<reference evidence="1 2" key="1">
    <citation type="submission" date="2024-11" db="EMBL/GenBank/DDBJ databases">
        <title>Chromosome-level genome assembly of the freshwater bivalve Anodonta woodiana.</title>
        <authorList>
            <person name="Chen X."/>
        </authorList>
    </citation>
    <scope>NUCLEOTIDE SEQUENCE [LARGE SCALE GENOMIC DNA]</scope>
    <source>
        <strain evidence="1">MN2024</strain>
        <tissue evidence="1">Gills</tissue>
    </source>
</reference>
<accession>A0ABD3XD51</accession>
<gene>
    <name evidence="1" type="ORF">ACJMK2_029224</name>
</gene>
<keyword evidence="2" id="KW-1185">Reference proteome</keyword>
<evidence type="ECO:0000313" key="2">
    <source>
        <dbReference type="Proteomes" id="UP001634394"/>
    </source>
</evidence>
<organism evidence="1 2">
    <name type="scientific">Sinanodonta woodiana</name>
    <name type="common">Chinese pond mussel</name>
    <name type="synonym">Anodonta woodiana</name>
    <dbReference type="NCBI Taxonomy" id="1069815"/>
    <lineage>
        <taxon>Eukaryota</taxon>
        <taxon>Metazoa</taxon>
        <taxon>Spiralia</taxon>
        <taxon>Lophotrochozoa</taxon>
        <taxon>Mollusca</taxon>
        <taxon>Bivalvia</taxon>
        <taxon>Autobranchia</taxon>
        <taxon>Heteroconchia</taxon>
        <taxon>Palaeoheterodonta</taxon>
        <taxon>Unionida</taxon>
        <taxon>Unionoidea</taxon>
        <taxon>Unionidae</taxon>
        <taxon>Unioninae</taxon>
        <taxon>Sinanodonta</taxon>
    </lineage>
</organism>
<dbReference type="Proteomes" id="UP001634394">
    <property type="component" value="Unassembled WGS sequence"/>
</dbReference>
<protein>
    <submittedName>
        <fullName evidence="1">Uncharacterized protein</fullName>
    </submittedName>
</protein>
<sequence length="188" mass="21296">MFQCKLYGHVRGQLLAVLSNLLRQEGRYLVGISCDNIGQKLVNICQIPYMGLQSQNQDVIKIMVDHVAVLFMDLELALASNYDIKYDSSLKTYPLVRYFPSHEPRRDINATLWKLHYSTLGLKLASKCLSLEIPDQHCMDVAHELLLWGSSSDVASGKLKLAAFNLVHDNLDMFKDVISDINKHSTTK</sequence>